<feature type="chain" id="PRO_5015351716" description="Thiol:disulfide interchange protein DsbD N-terminal domain-containing protein" evidence="1">
    <location>
        <begin position="25"/>
        <end position="272"/>
    </location>
</feature>
<dbReference type="Proteomes" id="UP000244924">
    <property type="component" value="Unassembled WGS sequence"/>
</dbReference>
<proteinExistence type="predicted"/>
<protein>
    <recommendedName>
        <fullName evidence="2">Thiol:disulfide interchange protein DsbD N-terminal domain-containing protein</fullName>
    </recommendedName>
</protein>
<evidence type="ECO:0000259" key="2">
    <source>
        <dbReference type="Pfam" id="PF11412"/>
    </source>
</evidence>
<dbReference type="Pfam" id="PF11412">
    <property type="entry name" value="DsbD_N"/>
    <property type="match status" value="1"/>
</dbReference>
<evidence type="ECO:0000313" key="4">
    <source>
        <dbReference type="Proteomes" id="UP000244924"/>
    </source>
</evidence>
<reference evidence="3 4" key="1">
    <citation type="submission" date="2018-03" db="EMBL/GenBank/DDBJ databases">
        <authorList>
            <person name="Keele B.F."/>
        </authorList>
    </citation>
    <scope>NUCLEOTIDE SEQUENCE [LARGE SCALE GENOMIC DNA]</scope>
    <source>
        <strain evidence="3 4">CECT 8626</strain>
    </source>
</reference>
<keyword evidence="4" id="KW-1185">Reference proteome</keyword>
<dbReference type="InterPro" id="IPR028250">
    <property type="entry name" value="DsbDN"/>
</dbReference>
<dbReference type="RefSeq" id="WP_108854040.1">
    <property type="nucleotide sequence ID" value="NZ_OMOQ01000002.1"/>
</dbReference>
<accession>A0A2R8BJB8</accession>
<dbReference type="OrthoDB" id="9811036at2"/>
<keyword evidence="1" id="KW-0732">Signal</keyword>
<sequence>MIKNPPLLASLALGFNLAAVAAAAAQDMPANMIEAELRGGWRTESGSQMTALHLRLAPGWKTYWRAPGEAGFPPNFDWGGSDNVGGVAYHWPIPEVFELNGMRTIGYSDELVLPIEVRPADPDAPIHLEAQIDLGVCEEICVPVSVDVATEPDRNATIDPMIRAALALQPERSDEAGITSVRCAAEPIGDGLRLTAGLTMPPIGPEEFAVIELADRNVWISSADTHRDGDELSAVADLVPPNAQPFALDRSSVRITVFGGTGRVVEHQGCEG</sequence>
<evidence type="ECO:0000313" key="3">
    <source>
        <dbReference type="EMBL" id="SPH23390.1"/>
    </source>
</evidence>
<dbReference type="AlphaFoldDB" id="A0A2R8BJB8"/>
<gene>
    <name evidence="3" type="ORF">DEA8626_02454</name>
</gene>
<dbReference type="EMBL" id="OMOQ01000002">
    <property type="protein sequence ID" value="SPH23390.1"/>
    <property type="molecule type" value="Genomic_DNA"/>
</dbReference>
<evidence type="ECO:0000256" key="1">
    <source>
        <dbReference type="SAM" id="SignalP"/>
    </source>
</evidence>
<name>A0A2R8BJB8_9RHOB</name>
<feature type="signal peptide" evidence="1">
    <location>
        <begin position="1"/>
        <end position="24"/>
    </location>
</feature>
<feature type="domain" description="Thiol:disulfide interchange protein DsbD N-terminal" evidence="2">
    <location>
        <begin position="45"/>
        <end position="148"/>
    </location>
</feature>
<organism evidence="3 4">
    <name type="scientific">Albidovulum aquaemixtae</name>
    <dbReference type="NCBI Taxonomy" id="1542388"/>
    <lineage>
        <taxon>Bacteria</taxon>
        <taxon>Pseudomonadati</taxon>
        <taxon>Pseudomonadota</taxon>
        <taxon>Alphaproteobacteria</taxon>
        <taxon>Rhodobacterales</taxon>
        <taxon>Paracoccaceae</taxon>
        <taxon>Albidovulum</taxon>
    </lineage>
</organism>